<evidence type="ECO:0000313" key="2">
    <source>
        <dbReference type="Proteomes" id="UP000751190"/>
    </source>
</evidence>
<comment type="caution">
    <text evidence="1">The sequence shown here is derived from an EMBL/GenBank/DDBJ whole genome shotgun (WGS) entry which is preliminary data.</text>
</comment>
<protein>
    <submittedName>
        <fullName evidence="1">Uncharacterized protein</fullName>
    </submittedName>
</protein>
<sequence length="78" mass="8908">MNRDEQSVLTTQFEIDMSKARNAGFHSFDTLKAVLERIYSRSMCTPLCSALSVEDMSKLTISVNATSLVEWENTKLMW</sequence>
<keyword evidence="2" id="KW-1185">Reference proteome</keyword>
<evidence type="ECO:0000313" key="1">
    <source>
        <dbReference type="EMBL" id="KAG8459509.1"/>
    </source>
</evidence>
<reference evidence="1" key="1">
    <citation type="submission" date="2021-05" db="EMBL/GenBank/DDBJ databases">
        <title>The genome of the haptophyte Pavlova lutheri (Diacronema luteri, Pavlovales) - a model for lipid biosynthesis in eukaryotic algae.</title>
        <authorList>
            <person name="Hulatt C.J."/>
            <person name="Posewitz M.C."/>
        </authorList>
    </citation>
    <scope>NUCLEOTIDE SEQUENCE</scope>
    <source>
        <strain evidence="1">NIVA-4/92</strain>
    </source>
</reference>
<gene>
    <name evidence="1" type="ORF">KFE25_012844</name>
</gene>
<dbReference type="AlphaFoldDB" id="A0A8J5X8Z7"/>
<organism evidence="1 2">
    <name type="scientific">Diacronema lutheri</name>
    <name type="common">Unicellular marine alga</name>
    <name type="synonym">Monochrysis lutheri</name>
    <dbReference type="NCBI Taxonomy" id="2081491"/>
    <lineage>
        <taxon>Eukaryota</taxon>
        <taxon>Haptista</taxon>
        <taxon>Haptophyta</taxon>
        <taxon>Pavlovophyceae</taxon>
        <taxon>Pavlovales</taxon>
        <taxon>Pavlovaceae</taxon>
        <taxon>Diacronema</taxon>
    </lineage>
</organism>
<accession>A0A8J5X8Z7</accession>
<dbReference type="EMBL" id="JAGTXO010000040">
    <property type="protein sequence ID" value="KAG8459509.1"/>
    <property type="molecule type" value="Genomic_DNA"/>
</dbReference>
<name>A0A8J5X8Z7_DIALT</name>
<dbReference type="Proteomes" id="UP000751190">
    <property type="component" value="Unassembled WGS sequence"/>
</dbReference>
<proteinExistence type="predicted"/>